<feature type="transmembrane region" description="Helical" evidence="10">
    <location>
        <begin position="94"/>
        <end position="114"/>
    </location>
</feature>
<evidence type="ECO:0000256" key="2">
    <source>
        <dbReference type="ARBA" id="ARBA00022475"/>
    </source>
</evidence>
<evidence type="ECO:0000256" key="8">
    <source>
        <dbReference type="ARBA" id="ARBA00023170"/>
    </source>
</evidence>
<dbReference type="GO" id="GO:0004930">
    <property type="term" value="F:G protein-coupled receptor activity"/>
    <property type="evidence" value="ECO:0007669"/>
    <property type="project" value="UniProtKB-KW"/>
</dbReference>
<evidence type="ECO:0000256" key="9">
    <source>
        <dbReference type="ARBA" id="ARBA00023224"/>
    </source>
</evidence>
<feature type="non-terminal residue" evidence="12">
    <location>
        <position position="1"/>
    </location>
</feature>
<evidence type="ECO:0000256" key="6">
    <source>
        <dbReference type="ARBA" id="ARBA00023040"/>
    </source>
</evidence>
<keyword evidence="4" id="KW-0552">Olfaction</keyword>
<organism evidence="12 13">
    <name type="scientific">Crotalus adamanteus</name>
    <name type="common">Eastern diamondback rattlesnake</name>
    <dbReference type="NCBI Taxonomy" id="8729"/>
    <lineage>
        <taxon>Eukaryota</taxon>
        <taxon>Metazoa</taxon>
        <taxon>Chordata</taxon>
        <taxon>Craniata</taxon>
        <taxon>Vertebrata</taxon>
        <taxon>Euteleostomi</taxon>
        <taxon>Lepidosauria</taxon>
        <taxon>Squamata</taxon>
        <taxon>Bifurcata</taxon>
        <taxon>Unidentata</taxon>
        <taxon>Episquamata</taxon>
        <taxon>Toxicofera</taxon>
        <taxon>Serpentes</taxon>
        <taxon>Colubroidea</taxon>
        <taxon>Viperidae</taxon>
        <taxon>Crotalinae</taxon>
        <taxon>Crotalus</taxon>
    </lineage>
</organism>
<evidence type="ECO:0000256" key="4">
    <source>
        <dbReference type="ARBA" id="ARBA00022725"/>
    </source>
</evidence>
<accession>A0AAW1B4U4</accession>
<sequence length="151" mass="17311">NDTTISEFVLLGFGEFSKPQVHLFSLFLVIYILSMVGNFLIIILVVINQHFHTPMYIFLVNLPFMEACCSSAVIPKMLSILLTGDNYILFKSCFIQFYIYACLEGTECCLLAMMSYDRRQKAFSTCSSHLIVVCLYYGTSKFPPEPRNQHM</sequence>
<evidence type="ECO:0000313" key="12">
    <source>
        <dbReference type="EMBL" id="KAK9397154.1"/>
    </source>
</evidence>
<dbReference type="GO" id="GO:0005886">
    <property type="term" value="C:plasma membrane"/>
    <property type="evidence" value="ECO:0007669"/>
    <property type="project" value="UniProtKB-SubCell"/>
</dbReference>
<evidence type="ECO:0000256" key="1">
    <source>
        <dbReference type="ARBA" id="ARBA00004651"/>
    </source>
</evidence>
<dbReference type="PROSITE" id="PS50262">
    <property type="entry name" value="G_PROTEIN_RECEP_F1_2"/>
    <property type="match status" value="1"/>
</dbReference>
<dbReference type="AlphaFoldDB" id="A0AAW1B4U4"/>
<name>A0AAW1B4U4_CROAD</name>
<reference evidence="12 13" key="1">
    <citation type="journal article" date="2024" name="Proc. Natl. Acad. Sci. U.S.A.">
        <title>The genetic regulatory architecture and epigenomic basis for age-related changes in rattlesnake venom.</title>
        <authorList>
            <person name="Hogan M.P."/>
            <person name="Holding M.L."/>
            <person name="Nystrom G.S."/>
            <person name="Colston T.J."/>
            <person name="Bartlett D.A."/>
            <person name="Mason A.J."/>
            <person name="Ellsworth S.A."/>
            <person name="Rautsaw R.M."/>
            <person name="Lawrence K.C."/>
            <person name="Strickland J.L."/>
            <person name="He B."/>
            <person name="Fraser P."/>
            <person name="Margres M.J."/>
            <person name="Gilbert D.M."/>
            <person name="Gibbs H.L."/>
            <person name="Parkinson C.L."/>
            <person name="Rokyta D.R."/>
        </authorList>
    </citation>
    <scope>NUCLEOTIDE SEQUENCE [LARGE SCALE GENOMIC DNA]</scope>
    <source>
        <strain evidence="12">DRR0105</strain>
    </source>
</reference>
<keyword evidence="7 10" id="KW-0472">Membrane</keyword>
<evidence type="ECO:0000256" key="7">
    <source>
        <dbReference type="ARBA" id="ARBA00023136"/>
    </source>
</evidence>
<dbReference type="InterPro" id="IPR050516">
    <property type="entry name" value="Olfactory_GPCR"/>
</dbReference>
<dbReference type="Proteomes" id="UP001474421">
    <property type="component" value="Unassembled WGS sequence"/>
</dbReference>
<evidence type="ECO:0000256" key="3">
    <source>
        <dbReference type="ARBA" id="ARBA00022692"/>
    </source>
</evidence>
<keyword evidence="3 10" id="KW-0812">Transmembrane</keyword>
<feature type="transmembrane region" description="Helical" evidence="10">
    <location>
        <begin position="54"/>
        <end position="74"/>
    </location>
</feature>
<evidence type="ECO:0000256" key="10">
    <source>
        <dbReference type="SAM" id="Phobius"/>
    </source>
</evidence>
<evidence type="ECO:0000313" key="13">
    <source>
        <dbReference type="Proteomes" id="UP001474421"/>
    </source>
</evidence>
<dbReference type="GO" id="GO:0004984">
    <property type="term" value="F:olfactory receptor activity"/>
    <property type="evidence" value="ECO:0007669"/>
    <property type="project" value="InterPro"/>
</dbReference>
<dbReference type="SUPFAM" id="SSF81321">
    <property type="entry name" value="Family A G protein-coupled receptor-like"/>
    <property type="match status" value="1"/>
</dbReference>
<proteinExistence type="predicted"/>
<comment type="subcellular location">
    <subcellularLocation>
        <location evidence="1">Cell membrane</location>
        <topology evidence="1">Multi-pass membrane protein</topology>
    </subcellularLocation>
</comment>
<evidence type="ECO:0000256" key="5">
    <source>
        <dbReference type="ARBA" id="ARBA00022989"/>
    </source>
</evidence>
<dbReference type="EMBL" id="JAOTOJ010000008">
    <property type="protein sequence ID" value="KAK9397154.1"/>
    <property type="molecule type" value="Genomic_DNA"/>
</dbReference>
<keyword evidence="2" id="KW-1003">Cell membrane</keyword>
<gene>
    <name evidence="12" type="ORF">NXF25_020515</name>
</gene>
<dbReference type="InterPro" id="IPR000725">
    <property type="entry name" value="Olfact_rcpt"/>
</dbReference>
<keyword evidence="13" id="KW-1185">Reference proteome</keyword>
<keyword evidence="4" id="KW-0716">Sensory transduction</keyword>
<comment type="caution">
    <text evidence="12">The sequence shown here is derived from an EMBL/GenBank/DDBJ whole genome shotgun (WGS) entry which is preliminary data.</text>
</comment>
<dbReference type="PANTHER" id="PTHR26452">
    <property type="entry name" value="OLFACTORY RECEPTOR"/>
    <property type="match status" value="1"/>
</dbReference>
<protein>
    <submittedName>
        <fullName evidence="12">OR6C3: Olfactory receptor</fullName>
    </submittedName>
</protein>
<dbReference type="InterPro" id="IPR017452">
    <property type="entry name" value="GPCR_Rhodpsn_7TM"/>
</dbReference>
<dbReference type="Pfam" id="PF13853">
    <property type="entry name" value="7tm_4"/>
    <property type="match status" value="1"/>
</dbReference>
<keyword evidence="6" id="KW-0297">G-protein coupled receptor</keyword>
<keyword evidence="8 12" id="KW-0675">Receptor</keyword>
<dbReference type="Gene3D" id="1.20.1070.10">
    <property type="entry name" value="Rhodopsin 7-helix transmembrane proteins"/>
    <property type="match status" value="1"/>
</dbReference>
<keyword evidence="5 10" id="KW-1133">Transmembrane helix</keyword>
<feature type="transmembrane region" description="Helical" evidence="10">
    <location>
        <begin position="23"/>
        <end position="47"/>
    </location>
</feature>
<feature type="domain" description="G-protein coupled receptors family 1 profile" evidence="11">
    <location>
        <begin position="37"/>
        <end position="118"/>
    </location>
</feature>
<evidence type="ECO:0000259" key="11">
    <source>
        <dbReference type="PROSITE" id="PS50262"/>
    </source>
</evidence>
<keyword evidence="9" id="KW-0807">Transducer</keyword>